<dbReference type="PIRSF" id="PIRSF036603">
    <property type="entry name" value="DPol_eta"/>
    <property type="match status" value="1"/>
</dbReference>
<dbReference type="Gene3D" id="3.30.1490.100">
    <property type="entry name" value="DNA polymerase, Y-family, little finger domain"/>
    <property type="match status" value="1"/>
</dbReference>
<dbReference type="InterPro" id="IPR052230">
    <property type="entry name" value="DNA_polymerase_eta"/>
</dbReference>
<evidence type="ECO:0000256" key="5">
    <source>
        <dbReference type="ARBA" id="ARBA00022771"/>
    </source>
</evidence>
<accession>A0AAD5TZT0</accession>
<dbReference type="PROSITE" id="PS51907">
    <property type="entry name" value="ZF_UBZ3"/>
    <property type="match status" value="1"/>
</dbReference>
<gene>
    <name evidence="13" type="primary">RAD30</name>
    <name evidence="13" type="ORF">HK099_004927</name>
</gene>
<dbReference type="GO" id="GO:0035861">
    <property type="term" value="C:site of double-strand break"/>
    <property type="evidence" value="ECO:0007669"/>
    <property type="project" value="TreeGrafter"/>
</dbReference>
<dbReference type="GO" id="GO:0005634">
    <property type="term" value="C:nucleus"/>
    <property type="evidence" value="ECO:0007669"/>
    <property type="project" value="UniProtKB-SubCell"/>
</dbReference>
<feature type="compositionally biased region" description="Basic and acidic residues" evidence="10">
    <location>
        <begin position="537"/>
        <end position="546"/>
    </location>
</feature>
<evidence type="ECO:0000256" key="10">
    <source>
        <dbReference type="SAM" id="MobiDB-lite"/>
    </source>
</evidence>
<proteinExistence type="predicted"/>
<dbReference type="GO" id="GO:0008270">
    <property type="term" value="F:zinc ion binding"/>
    <property type="evidence" value="ECO:0007669"/>
    <property type="project" value="UniProtKB-KW"/>
</dbReference>
<dbReference type="GO" id="GO:0003887">
    <property type="term" value="F:DNA-directed DNA polymerase activity"/>
    <property type="evidence" value="ECO:0007669"/>
    <property type="project" value="UniProtKB-KW"/>
</dbReference>
<dbReference type="AlphaFoldDB" id="A0AAD5TZT0"/>
<dbReference type="PROSITE" id="PS50173">
    <property type="entry name" value="UMUC"/>
    <property type="match status" value="1"/>
</dbReference>
<dbReference type="GO" id="GO:0005657">
    <property type="term" value="C:replication fork"/>
    <property type="evidence" value="ECO:0007669"/>
    <property type="project" value="UniProtKB-ARBA"/>
</dbReference>
<dbReference type="InterPro" id="IPR036775">
    <property type="entry name" value="DNA_pol_Y-fam_lit_finger_sf"/>
</dbReference>
<feature type="region of interest" description="Disordered" evidence="10">
    <location>
        <begin position="532"/>
        <end position="611"/>
    </location>
</feature>
<keyword evidence="6" id="KW-0862">Zinc</keyword>
<feature type="domain" description="UmuC" evidence="11">
    <location>
        <begin position="19"/>
        <end position="267"/>
    </location>
</feature>
<dbReference type="GO" id="GO:0006281">
    <property type="term" value="P:DNA repair"/>
    <property type="evidence" value="ECO:0007669"/>
    <property type="project" value="UniProtKB-KW"/>
</dbReference>
<dbReference type="GO" id="GO:0009314">
    <property type="term" value="P:response to radiation"/>
    <property type="evidence" value="ECO:0007669"/>
    <property type="project" value="TreeGrafter"/>
</dbReference>
<organism evidence="13 14">
    <name type="scientific">Clydaea vesicula</name>
    <dbReference type="NCBI Taxonomy" id="447962"/>
    <lineage>
        <taxon>Eukaryota</taxon>
        <taxon>Fungi</taxon>
        <taxon>Fungi incertae sedis</taxon>
        <taxon>Chytridiomycota</taxon>
        <taxon>Chytridiomycota incertae sedis</taxon>
        <taxon>Chytridiomycetes</taxon>
        <taxon>Lobulomycetales</taxon>
        <taxon>Lobulomycetaceae</taxon>
        <taxon>Clydaea</taxon>
    </lineage>
</organism>
<evidence type="ECO:0000256" key="3">
    <source>
        <dbReference type="ARBA" id="ARBA00022723"/>
    </source>
</evidence>
<dbReference type="InterPro" id="IPR041298">
    <property type="entry name" value="UBZ3"/>
</dbReference>
<protein>
    <recommendedName>
        <fullName evidence="9">DNA polymerase eta</fullName>
    </recommendedName>
</protein>
<evidence type="ECO:0000313" key="13">
    <source>
        <dbReference type="EMBL" id="KAJ3218821.1"/>
    </source>
</evidence>
<dbReference type="InterPro" id="IPR043128">
    <property type="entry name" value="Rev_trsase/Diguanyl_cyclase"/>
</dbReference>
<keyword evidence="4" id="KW-0227">DNA damage</keyword>
<dbReference type="SUPFAM" id="SSF56672">
    <property type="entry name" value="DNA/RNA polymerases"/>
    <property type="match status" value="1"/>
</dbReference>
<dbReference type="Pfam" id="PF00817">
    <property type="entry name" value="IMS"/>
    <property type="match status" value="1"/>
</dbReference>
<evidence type="ECO:0000256" key="7">
    <source>
        <dbReference type="ARBA" id="ARBA00023204"/>
    </source>
</evidence>
<evidence type="ECO:0000256" key="4">
    <source>
        <dbReference type="ARBA" id="ARBA00022763"/>
    </source>
</evidence>
<evidence type="ECO:0000313" key="14">
    <source>
        <dbReference type="Proteomes" id="UP001211065"/>
    </source>
</evidence>
<keyword evidence="14" id="KW-1185">Reference proteome</keyword>
<keyword evidence="3" id="KW-0479">Metal-binding</keyword>
<dbReference type="Gene3D" id="3.30.70.270">
    <property type="match status" value="1"/>
</dbReference>
<evidence type="ECO:0000259" key="12">
    <source>
        <dbReference type="PROSITE" id="PS51907"/>
    </source>
</evidence>
<keyword evidence="5" id="KW-0863">Zinc-finger</keyword>
<dbReference type="Gene3D" id="1.10.150.20">
    <property type="entry name" value="5' to 3' exonuclease, C-terminal subdomain"/>
    <property type="match status" value="1"/>
</dbReference>
<keyword evidence="8" id="KW-0539">Nucleus</keyword>
<dbReference type="SUPFAM" id="SSF100879">
    <property type="entry name" value="Lesion bypass DNA polymerase (Y-family), little finger domain"/>
    <property type="match status" value="1"/>
</dbReference>
<dbReference type="InterPro" id="IPR001126">
    <property type="entry name" value="UmuC"/>
</dbReference>
<feature type="compositionally biased region" description="Basic and acidic residues" evidence="10">
    <location>
        <begin position="554"/>
        <end position="570"/>
    </location>
</feature>
<comment type="subcellular location">
    <subcellularLocation>
        <location evidence="1">Nucleus</location>
    </subcellularLocation>
</comment>
<dbReference type="InterPro" id="IPR017961">
    <property type="entry name" value="DNA_pol_Y-fam_little_finger"/>
</dbReference>
<evidence type="ECO:0000256" key="2">
    <source>
        <dbReference type="ARBA" id="ARBA00022679"/>
    </source>
</evidence>
<keyword evidence="13" id="KW-0548">Nucleotidyltransferase</keyword>
<comment type="caution">
    <text evidence="13">The sequence shown here is derived from an EMBL/GenBank/DDBJ whole genome shotgun (WGS) entry which is preliminary data.</text>
</comment>
<dbReference type="PANTHER" id="PTHR45873:SF1">
    <property type="entry name" value="DNA POLYMERASE ETA"/>
    <property type="match status" value="1"/>
</dbReference>
<dbReference type="PANTHER" id="PTHR45873">
    <property type="entry name" value="DNA POLYMERASE ETA"/>
    <property type="match status" value="1"/>
</dbReference>
<keyword evidence="13" id="KW-0239">DNA-directed DNA polymerase</keyword>
<sequence length="611" mass="70700">MKYELNDTSLLELKSSRVIIHIDLDAFYAQVEHNRLDYPRDKPLCVLKWNGLLAINYSARKFGIKRHSTPAEALSLCPEVKLVHVATYRNDDPEPRYHDNPHYQTHKVCLDFYRRASAKIFEVFNQHVSKVQKGSVDEAHFDVTEEVNQLIISGDWKDDISEREKIENLDLIGRWENLGVLVGDSEIEYTQGLKDLQLYVGAKIAKKVREAVFSELGYTCSAGIAHNKTLSKLCSGLNKPFNQTILRESQVLSFMKELPFKNIRNLGGKLGREVKEWSNVTFAGELWSYSVEKLQEKFGEEFGYWLYNIVRGVCNAEVKVPDENKSKTMAANKSFRSPVRDVEQGRHWLNILSSELYTRLLEENEMNSRWPKTIAVHCFSKSKSSNFPNKYKIKSPSDVSKKAVELFNVLLAENEEQIITNISLNFYGFIKEEEGNSSILDYFKRDDLQEKIDKNVSTSPMEVSNDDGSLDKKKPFFLMKENFNSVDFNEKKNDLGLEKEEEFLKFSCPRCNKSIFFDKEEEHNDLHFAIDLQNGEKPNDDNDKDSISNTTTLKKKELNLKNLDKKKSNVEKNINSNKRKKKDVNKSPLEKKKPKMLTDFFPVKNYNDLDP</sequence>
<evidence type="ECO:0000256" key="1">
    <source>
        <dbReference type="ARBA" id="ARBA00004123"/>
    </source>
</evidence>
<evidence type="ECO:0000256" key="8">
    <source>
        <dbReference type="ARBA" id="ARBA00023242"/>
    </source>
</evidence>
<dbReference type="FunFam" id="1.10.150.20:FF:000014">
    <property type="entry name" value="Polymerase (DNA directed), eta"/>
    <property type="match status" value="1"/>
</dbReference>
<dbReference type="FunFam" id="3.40.1170.60:FF:000008">
    <property type="entry name" value="DNA polymerase eta subunit"/>
    <property type="match status" value="1"/>
</dbReference>
<dbReference type="Pfam" id="PF21704">
    <property type="entry name" value="POLH-Rev1_HhH"/>
    <property type="match status" value="1"/>
</dbReference>
<dbReference type="InterPro" id="IPR043502">
    <property type="entry name" value="DNA/RNA_pol_sf"/>
</dbReference>
<dbReference type="GO" id="GO:0007064">
    <property type="term" value="P:mitotic sister chromatid cohesion"/>
    <property type="evidence" value="ECO:0007669"/>
    <property type="project" value="UniProtKB-ARBA"/>
</dbReference>
<dbReference type="GO" id="GO:0003684">
    <property type="term" value="F:damaged DNA binding"/>
    <property type="evidence" value="ECO:0007669"/>
    <property type="project" value="InterPro"/>
</dbReference>
<evidence type="ECO:0000256" key="9">
    <source>
        <dbReference type="ARBA" id="ARBA00044975"/>
    </source>
</evidence>
<dbReference type="GO" id="GO:0042276">
    <property type="term" value="P:error-prone translesion synthesis"/>
    <property type="evidence" value="ECO:0007669"/>
    <property type="project" value="TreeGrafter"/>
</dbReference>
<keyword evidence="7" id="KW-0234">DNA repair</keyword>
<evidence type="ECO:0000256" key="6">
    <source>
        <dbReference type="ARBA" id="ARBA00022833"/>
    </source>
</evidence>
<dbReference type="Gene3D" id="3.40.1170.60">
    <property type="match status" value="1"/>
</dbReference>
<feature type="domain" description="UBZ3-type" evidence="12">
    <location>
        <begin position="501"/>
        <end position="535"/>
    </location>
</feature>
<dbReference type="EMBL" id="JADGJW010000364">
    <property type="protein sequence ID" value="KAJ3218821.1"/>
    <property type="molecule type" value="Genomic_DNA"/>
</dbReference>
<evidence type="ECO:0000259" key="11">
    <source>
        <dbReference type="PROSITE" id="PS50173"/>
    </source>
</evidence>
<dbReference type="Pfam" id="PF18439">
    <property type="entry name" value="zf_UBZ"/>
    <property type="match status" value="1"/>
</dbReference>
<dbReference type="Proteomes" id="UP001211065">
    <property type="component" value="Unassembled WGS sequence"/>
</dbReference>
<dbReference type="Pfam" id="PF11799">
    <property type="entry name" value="IMS_C"/>
    <property type="match status" value="1"/>
</dbReference>
<reference evidence="13" key="1">
    <citation type="submission" date="2020-05" db="EMBL/GenBank/DDBJ databases">
        <title>Phylogenomic resolution of chytrid fungi.</title>
        <authorList>
            <person name="Stajich J.E."/>
            <person name="Amses K."/>
            <person name="Simmons R."/>
            <person name="Seto K."/>
            <person name="Myers J."/>
            <person name="Bonds A."/>
            <person name="Quandt C.A."/>
            <person name="Barry K."/>
            <person name="Liu P."/>
            <person name="Grigoriev I."/>
            <person name="Longcore J.E."/>
            <person name="James T.Y."/>
        </authorList>
    </citation>
    <scope>NUCLEOTIDE SEQUENCE</scope>
    <source>
        <strain evidence="13">JEL0476</strain>
    </source>
</reference>
<keyword evidence="2" id="KW-0808">Transferase</keyword>
<name>A0AAD5TZT0_9FUNG</name>
<dbReference type="GO" id="GO:0070987">
    <property type="term" value="P:error-free translesion synthesis"/>
    <property type="evidence" value="ECO:0007669"/>
    <property type="project" value="UniProtKB-ARBA"/>
</dbReference>